<gene>
    <name evidence="2" type="ORF">GPUH_LOCUS1333</name>
</gene>
<evidence type="ECO:0000256" key="1">
    <source>
        <dbReference type="SAM" id="Phobius"/>
    </source>
</evidence>
<evidence type="ECO:0000313" key="3">
    <source>
        <dbReference type="Proteomes" id="UP000271098"/>
    </source>
</evidence>
<reference evidence="4" key="1">
    <citation type="submission" date="2016-06" db="UniProtKB">
        <authorList>
            <consortium name="WormBaseParasite"/>
        </authorList>
    </citation>
    <scope>IDENTIFICATION</scope>
</reference>
<protein>
    <submittedName>
        <fullName evidence="2 4">Uncharacterized protein</fullName>
    </submittedName>
</protein>
<keyword evidence="1" id="KW-0472">Membrane</keyword>
<feature type="transmembrane region" description="Helical" evidence="1">
    <location>
        <begin position="59"/>
        <end position="80"/>
    </location>
</feature>
<accession>A0A183CXZ3</accession>
<dbReference type="WBParaSite" id="GPUH_0000133601-mRNA-1">
    <property type="protein sequence ID" value="GPUH_0000133601-mRNA-1"/>
    <property type="gene ID" value="GPUH_0000133601"/>
</dbReference>
<organism evidence="4">
    <name type="scientific">Gongylonema pulchrum</name>
    <dbReference type="NCBI Taxonomy" id="637853"/>
    <lineage>
        <taxon>Eukaryota</taxon>
        <taxon>Metazoa</taxon>
        <taxon>Ecdysozoa</taxon>
        <taxon>Nematoda</taxon>
        <taxon>Chromadorea</taxon>
        <taxon>Rhabditida</taxon>
        <taxon>Spirurina</taxon>
        <taxon>Spiruromorpha</taxon>
        <taxon>Spiruroidea</taxon>
        <taxon>Gongylonematidae</taxon>
        <taxon>Gongylonema</taxon>
    </lineage>
</organism>
<keyword evidence="3" id="KW-1185">Reference proteome</keyword>
<dbReference type="OrthoDB" id="5845190at2759"/>
<dbReference type="Proteomes" id="UP000271098">
    <property type="component" value="Unassembled WGS sequence"/>
</dbReference>
<dbReference type="AlphaFoldDB" id="A0A183CXZ3"/>
<evidence type="ECO:0000313" key="4">
    <source>
        <dbReference type="WBParaSite" id="GPUH_0000133601-mRNA-1"/>
    </source>
</evidence>
<keyword evidence="1" id="KW-0812">Transmembrane</keyword>
<keyword evidence="1" id="KW-1133">Transmembrane helix</keyword>
<name>A0A183CXZ3_9BILA</name>
<dbReference type="EMBL" id="UYRT01001572">
    <property type="protein sequence ID" value="VDK29831.1"/>
    <property type="molecule type" value="Genomic_DNA"/>
</dbReference>
<proteinExistence type="predicted"/>
<evidence type="ECO:0000313" key="2">
    <source>
        <dbReference type="EMBL" id="VDK29831.1"/>
    </source>
</evidence>
<sequence length="217" mass="24900">MIRDYLKHRIRNRLTASQILVAVKEISEHDGDQQLTWNTELFHKTTSKESAGTLSTRQLLAIIICLMVLIILILLNICILKNPYYCTGKHFDNSQIAEPDLLELRLQPFNSIRMTKSLAGSEMKKNALKNAVNKEQLFMPETKRFISLTDSLDSGIADREQEENERNACILERQRLKSKLRLMEEDLPPHYSILNPMSLHQAGNSSTLPLVPNNYQP</sequence>
<reference evidence="2 3" key="2">
    <citation type="submission" date="2018-11" db="EMBL/GenBank/DDBJ databases">
        <authorList>
            <consortium name="Pathogen Informatics"/>
        </authorList>
    </citation>
    <scope>NUCLEOTIDE SEQUENCE [LARGE SCALE GENOMIC DNA]</scope>
</reference>